<evidence type="ECO:0000313" key="1">
    <source>
        <dbReference type="EMBL" id="CAJ71055.1"/>
    </source>
</evidence>
<evidence type="ECO:0000313" key="2">
    <source>
        <dbReference type="EMBL" id="QII09526.1"/>
    </source>
</evidence>
<gene>
    <name evidence="2" type="ORF">KsCSTR_01470</name>
    <name evidence="1" type="ORF">kustc0310</name>
</gene>
<dbReference type="Proteomes" id="UP000501926">
    <property type="component" value="Chromosome"/>
</dbReference>
<protein>
    <submittedName>
        <fullName evidence="1">Uncharacterized protein</fullName>
    </submittedName>
</protein>
<accession>Q1PUZ8</accession>
<dbReference type="EMBL" id="CT573073">
    <property type="protein sequence ID" value="CAJ71055.1"/>
    <property type="molecule type" value="Genomic_DNA"/>
</dbReference>
<proteinExistence type="predicted"/>
<organism evidence="1">
    <name type="scientific">Kuenenia stuttgartiensis</name>
    <dbReference type="NCBI Taxonomy" id="174633"/>
    <lineage>
        <taxon>Bacteria</taxon>
        <taxon>Pseudomonadati</taxon>
        <taxon>Planctomycetota</taxon>
        <taxon>Candidatus Brocadiia</taxon>
        <taxon>Candidatus Brocadiales</taxon>
        <taxon>Candidatus Brocadiaceae</taxon>
        <taxon>Candidatus Kuenenia</taxon>
    </lineage>
</organism>
<reference evidence="2 3" key="3">
    <citation type="submission" date="2020-02" db="EMBL/GenBank/DDBJ databases">
        <title>Newly sequenced genome of strain CSTR1 showed variability in Candidatus Kuenenia stuttgartiensis genomes.</title>
        <authorList>
            <person name="Ding C."/>
            <person name="Adrian L."/>
        </authorList>
    </citation>
    <scope>NUCLEOTIDE SEQUENCE [LARGE SCALE GENOMIC DNA]</scope>
    <source>
        <strain evidence="2 3">CSTR1</strain>
    </source>
</reference>
<dbReference type="EMBL" id="CP049055">
    <property type="protein sequence ID" value="QII09526.1"/>
    <property type="molecule type" value="Genomic_DNA"/>
</dbReference>
<dbReference type="AlphaFoldDB" id="Q1PUZ8"/>
<sequence>MLYPFGFGSEENERCIFYSIIFMNGMQYPVALRHRHHNIANVRSGECSSAFPIPVFIP</sequence>
<reference evidence="1" key="2">
    <citation type="submission" date="2006-01" db="EMBL/GenBank/DDBJ databases">
        <authorList>
            <person name="Genoscope"/>
        </authorList>
    </citation>
    <scope>NUCLEOTIDE SEQUENCE</scope>
</reference>
<reference evidence="1" key="1">
    <citation type="journal article" date="2006" name="Nature">
        <title>Deciphering the evolution and metabolism of an anammox bacterium from a community genome.</title>
        <authorList>
            <person name="Strous M."/>
            <person name="Pelletier E."/>
            <person name="Mangenot S."/>
            <person name="Rattei T."/>
            <person name="Lehner A."/>
            <person name="Taylor M.W."/>
            <person name="Horn M."/>
            <person name="Daims H."/>
            <person name="Bartol-Mavel D."/>
            <person name="Wincker P."/>
            <person name="Barbe V."/>
            <person name="Fonknechten N."/>
            <person name="Vallenet D."/>
            <person name="Segurens B."/>
            <person name="Schenowitz-Truong C."/>
            <person name="Medigue C."/>
            <person name="Collingro A."/>
            <person name="Snel B."/>
            <person name="Dutilh B.E."/>
            <person name="OpDenCamp H.J.M."/>
            <person name="vanDerDrift C."/>
            <person name="Cirpus I."/>
            <person name="vanDePas-Schoonen K.T."/>
            <person name="Harhangi H.R."/>
            <person name="vanNiftrik L."/>
            <person name="Schmid M."/>
            <person name="Keltjens J."/>
            <person name="vanDeVossenberg J."/>
            <person name="Kartal B."/>
            <person name="Meier H."/>
            <person name="Frishman D."/>
            <person name="Huynen M.A."/>
            <person name="Mewes H."/>
            <person name="Weissenbach J."/>
            <person name="Jetten M.S.M."/>
            <person name="Wagner M."/>
            <person name="LePaslier D."/>
        </authorList>
    </citation>
    <scope>NUCLEOTIDE SEQUENCE</scope>
</reference>
<evidence type="ECO:0000313" key="3">
    <source>
        <dbReference type="Proteomes" id="UP000501926"/>
    </source>
</evidence>
<name>Q1PUZ8_KUEST</name>